<accession>A0A6C0KP68</accession>
<proteinExistence type="predicted"/>
<protein>
    <submittedName>
        <fullName evidence="1">Uncharacterized protein</fullName>
    </submittedName>
</protein>
<name>A0A6C0KP68_9ZZZZ</name>
<reference evidence="1" key="1">
    <citation type="journal article" date="2020" name="Nature">
        <title>Giant virus diversity and host interactions through global metagenomics.</title>
        <authorList>
            <person name="Schulz F."/>
            <person name="Roux S."/>
            <person name="Paez-Espino D."/>
            <person name="Jungbluth S."/>
            <person name="Walsh D.A."/>
            <person name="Denef V.J."/>
            <person name="McMahon K.D."/>
            <person name="Konstantinidis K.T."/>
            <person name="Eloe-Fadrosh E.A."/>
            <person name="Kyrpides N.C."/>
            <person name="Woyke T."/>
        </authorList>
    </citation>
    <scope>NUCLEOTIDE SEQUENCE</scope>
    <source>
        <strain evidence="1">GVMAG-S-3300013006-158</strain>
    </source>
</reference>
<dbReference type="AlphaFoldDB" id="A0A6C0KP68"/>
<evidence type="ECO:0000313" key="1">
    <source>
        <dbReference type="EMBL" id="QHU18527.1"/>
    </source>
</evidence>
<sequence length="47" mass="5290">MVTCYYICADSDKRCSPAFKEIGCIKGDRSELKSYVGAFASEYNIKK</sequence>
<organism evidence="1">
    <name type="scientific">viral metagenome</name>
    <dbReference type="NCBI Taxonomy" id="1070528"/>
    <lineage>
        <taxon>unclassified sequences</taxon>
        <taxon>metagenomes</taxon>
        <taxon>organismal metagenomes</taxon>
    </lineage>
</organism>
<dbReference type="EMBL" id="MN740936">
    <property type="protein sequence ID" value="QHU18527.1"/>
    <property type="molecule type" value="Genomic_DNA"/>
</dbReference>